<dbReference type="SMART" id="SM00587">
    <property type="entry name" value="CHK"/>
    <property type="match status" value="1"/>
</dbReference>
<gene>
    <name evidence="2" type="ORF">JYU34_005254</name>
</gene>
<evidence type="ECO:0000259" key="1">
    <source>
        <dbReference type="SMART" id="SM00587"/>
    </source>
</evidence>
<evidence type="ECO:0000313" key="3">
    <source>
        <dbReference type="Proteomes" id="UP000823941"/>
    </source>
</evidence>
<accession>A0ABQ7QW94</accession>
<dbReference type="Gene3D" id="3.90.1200.10">
    <property type="match status" value="1"/>
</dbReference>
<comment type="caution">
    <text evidence="2">The sequence shown here is derived from an EMBL/GenBank/DDBJ whole genome shotgun (WGS) entry which is preliminary data.</text>
</comment>
<dbReference type="PANTHER" id="PTHR11012">
    <property type="entry name" value="PROTEIN KINASE-LIKE DOMAIN-CONTAINING"/>
    <property type="match status" value="1"/>
</dbReference>
<dbReference type="EMBL" id="JAHIBW010000007">
    <property type="protein sequence ID" value="KAG7309312.1"/>
    <property type="molecule type" value="Genomic_DNA"/>
</dbReference>
<sequence>MTSDSKEYLNSILAEVANDQHIEEWIMTQKSFVSVADNFFGVVVPVALTGKVDHSRDAELDLVVKLGPEANEAVNKFFNRECFVYSTVLRNYESLQTNFSETSKFVIPKHYFICTEPGREAIVLENMCCKGYQPHCGGPFLDYEHMDIAMKSLAKFHALSFMMRRTDNALYKNIAEKCVSISYTGILLDNLENAKKLLDDRYTPVIQYLEDNCLRLLKAPYQDVKELVICHGDLWKDNILFKYNNQNQPVSACLIDYQTSRMRSPAYDIIYLLITSSTQDLRRIHYQQLLDIFYDTFQKMLEEGGLSAQVYSREDLEYDLKVSAASCLIVTNTVMWISLGLQEEGGIVKPKKVLTSEREKEEAKEKFKGIVQGIIDDFKRLGYL</sequence>
<evidence type="ECO:0000313" key="2">
    <source>
        <dbReference type="EMBL" id="KAG7309312.1"/>
    </source>
</evidence>
<dbReference type="SUPFAM" id="SSF56112">
    <property type="entry name" value="Protein kinase-like (PK-like)"/>
    <property type="match status" value="1"/>
</dbReference>
<feature type="domain" description="CHK kinase-like" evidence="1">
    <location>
        <begin position="122"/>
        <end position="303"/>
    </location>
</feature>
<dbReference type="InterPro" id="IPR015897">
    <property type="entry name" value="CHK_kinase-like"/>
</dbReference>
<dbReference type="InterPro" id="IPR011009">
    <property type="entry name" value="Kinase-like_dom_sf"/>
</dbReference>
<dbReference type="Pfam" id="PF02958">
    <property type="entry name" value="EcKL"/>
    <property type="match status" value="1"/>
</dbReference>
<name>A0ABQ7QW94_PLUXY</name>
<dbReference type="PANTHER" id="PTHR11012:SF48">
    <property type="entry name" value="CHK KINASE-LIKE DOMAIN-CONTAINING PROTEIN-RELATED"/>
    <property type="match status" value="1"/>
</dbReference>
<organism evidence="2 3">
    <name type="scientific">Plutella xylostella</name>
    <name type="common">Diamondback moth</name>
    <name type="synonym">Plutella maculipennis</name>
    <dbReference type="NCBI Taxonomy" id="51655"/>
    <lineage>
        <taxon>Eukaryota</taxon>
        <taxon>Metazoa</taxon>
        <taxon>Ecdysozoa</taxon>
        <taxon>Arthropoda</taxon>
        <taxon>Hexapoda</taxon>
        <taxon>Insecta</taxon>
        <taxon>Pterygota</taxon>
        <taxon>Neoptera</taxon>
        <taxon>Endopterygota</taxon>
        <taxon>Lepidoptera</taxon>
        <taxon>Glossata</taxon>
        <taxon>Ditrysia</taxon>
        <taxon>Yponomeutoidea</taxon>
        <taxon>Plutellidae</taxon>
        <taxon>Plutella</taxon>
    </lineage>
</organism>
<dbReference type="Proteomes" id="UP000823941">
    <property type="component" value="Chromosome 7"/>
</dbReference>
<proteinExistence type="predicted"/>
<protein>
    <recommendedName>
        <fullName evidence="1">CHK kinase-like domain-containing protein</fullName>
    </recommendedName>
</protein>
<reference evidence="2 3" key="1">
    <citation type="submission" date="2021-06" db="EMBL/GenBank/DDBJ databases">
        <title>A haploid diamondback moth (Plutella xylostella L.) genome assembly resolves 31 chromosomes and identifies a diamide resistance mutation.</title>
        <authorList>
            <person name="Ward C.M."/>
            <person name="Perry K.D."/>
            <person name="Baker G."/>
            <person name="Powis K."/>
            <person name="Heckel D.G."/>
            <person name="Baxter S.W."/>
        </authorList>
    </citation>
    <scope>NUCLEOTIDE SEQUENCE [LARGE SCALE GENOMIC DNA]</scope>
    <source>
        <strain evidence="2 3">LV</strain>
        <tissue evidence="2">Single pupa</tissue>
    </source>
</reference>
<keyword evidence="3" id="KW-1185">Reference proteome</keyword>
<dbReference type="InterPro" id="IPR004119">
    <property type="entry name" value="EcKL"/>
</dbReference>